<sequence length="230" mass="26065">MRFKITKIQFALVMAMRTASVMIRANGLLPGSLARALARYYFGDHAKVDRVLDGIEEWDASVVFFLESRDMYRFRREPRACEVNLSQDFADPKTLSNAALANIIKMSTNIDVDAMQGAETAQKTGSNKKIGRPKKVIKKGSLESLIGPMYGNKIRRCEILATLADIQQMDGHIDHESAMNVCRKAEPTMQRHLFILQKMAKQEWLEKIPGPYWKLTLKGQQIASAFVRTK</sequence>
<dbReference type="Proteomes" id="UP000033930">
    <property type="component" value="Unassembled WGS sequence"/>
</dbReference>
<gene>
    <name evidence="1" type="ORF">UU50_C0012G0015</name>
</gene>
<evidence type="ECO:0000313" key="2">
    <source>
        <dbReference type="Proteomes" id="UP000033930"/>
    </source>
</evidence>
<name>A0A0G0YF51_9BACT</name>
<organism evidence="1 2">
    <name type="scientific">Candidatus Uhrbacteria bacterium GW2011_GWC1_41_20</name>
    <dbReference type="NCBI Taxonomy" id="1618983"/>
    <lineage>
        <taxon>Bacteria</taxon>
        <taxon>Candidatus Uhriibacteriota</taxon>
    </lineage>
</organism>
<proteinExistence type="predicted"/>
<reference evidence="1 2" key="1">
    <citation type="journal article" date="2015" name="Nature">
        <title>rRNA introns, odd ribosomes, and small enigmatic genomes across a large radiation of phyla.</title>
        <authorList>
            <person name="Brown C.T."/>
            <person name="Hug L.A."/>
            <person name="Thomas B.C."/>
            <person name="Sharon I."/>
            <person name="Castelle C.J."/>
            <person name="Singh A."/>
            <person name="Wilkins M.J."/>
            <person name="Williams K.H."/>
            <person name="Banfield J.F."/>
        </authorList>
    </citation>
    <scope>NUCLEOTIDE SEQUENCE [LARGE SCALE GENOMIC DNA]</scope>
</reference>
<dbReference type="AlphaFoldDB" id="A0A0G0YF51"/>
<accession>A0A0G0YF51</accession>
<dbReference type="EMBL" id="LCAW01000012">
    <property type="protein sequence ID" value="KKR98967.1"/>
    <property type="molecule type" value="Genomic_DNA"/>
</dbReference>
<evidence type="ECO:0000313" key="1">
    <source>
        <dbReference type="EMBL" id="KKR98967.1"/>
    </source>
</evidence>
<comment type="caution">
    <text evidence="1">The sequence shown here is derived from an EMBL/GenBank/DDBJ whole genome shotgun (WGS) entry which is preliminary data.</text>
</comment>
<protein>
    <submittedName>
        <fullName evidence="1">Uncharacterized protein</fullName>
    </submittedName>
</protein>